<evidence type="ECO:0000313" key="1">
    <source>
        <dbReference type="EMBL" id="CAG8833336.1"/>
    </source>
</evidence>
<dbReference type="EMBL" id="CAJVQB010047142">
    <property type="protein sequence ID" value="CAG8833336.1"/>
    <property type="molecule type" value="Genomic_DNA"/>
</dbReference>
<gene>
    <name evidence="1" type="ORF">GMARGA_LOCUS31501</name>
</gene>
<organism evidence="1 2">
    <name type="scientific">Gigaspora margarita</name>
    <dbReference type="NCBI Taxonomy" id="4874"/>
    <lineage>
        <taxon>Eukaryota</taxon>
        <taxon>Fungi</taxon>
        <taxon>Fungi incertae sedis</taxon>
        <taxon>Mucoromycota</taxon>
        <taxon>Glomeromycotina</taxon>
        <taxon>Glomeromycetes</taxon>
        <taxon>Diversisporales</taxon>
        <taxon>Gigasporaceae</taxon>
        <taxon>Gigaspora</taxon>
    </lineage>
</organism>
<name>A0ABN7WJB9_GIGMA</name>
<dbReference type="Proteomes" id="UP000789901">
    <property type="component" value="Unassembled WGS sequence"/>
</dbReference>
<protein>
    <submittedName>
        <fullName evidence="1">24505_t:CDS:1</fullName>
    </submittedName>
</protein>
<sequence>ALKDWKRGFEGNHFDMVIMTKMNVALNYEICYANGDIFAMW</sequence>
<keyword evidence="2" id="KW-1185">Reference proteome</keyword>
<feature type="non-terminal residue" evidence="1">
    <location>
        <position position="1"/>
    </location>
</feature>
<reference evidence="1 2" key="1">
    <citation type="submission" date="2021-06" db="EMBL/GenBank/DDBJ databases">
        <authorList>
            <person name="Kallberg Y."/>
            <person name="Tangrot J."/>
            <person name="Rosling A."/>
        </authorList>
    </citation>
    <scope>NUCLEOTIDE SEQUENCE [LARGE SCALE GENOMIC DNA]</scope>
    <source>
        <strain evidence="1 2">120-4 pot B 10/14</strain>
    </source>
</reference>
<feature type="non-terminal residue" evidence="1">
    <location>
        <position position="41"/>
    </location>
</feature>
<comment type="caution">
    <text evidence="1">The sequence shown here is derived from an EMBL/GenBank/DDBJ whole genome shotgun (WGS) entry which is preliminary data.</text>
</comment>
<proteinExistence type="predicted"/>
<accession>A0ABN7WJB9</accession>
<evidence type="ECO:0000313" key="2">
    <source>
        <dbReference type="Proteomes" id="UP000789901"/>
    </source>
</evidence>